<feature type="transmembrane region" description="Helical" evidence="2">
    <location>
        <begin position="106"/>
        <end position="127"/>
    </location>
</feature>
<evidence type="ECO:0000313" key="4">
    <source>
        <dbReference type="Proteomes" id="UP000631114"/>
    </source>
</evidence>
<evidence type="ECO:0000256" key="1">
    <source>
        <dbReference type="SAM" id="Coils"/>
    </source>
</evidence>
<evidence type="ECO:0000313" key="3">
    <source>
        <dbReference type="EMBL" id="KAF9593351.1"/>
    </source>
</evidence>
<dbReference type="PANTHER" id="PTHR13935:SF155">
    <property type="entry name" value="TRANSCRIPTION FACTOR BHLH120-LIKE"/>
    <property type="match status" value="1"/>
</dbReference>
<keyword evidence="2" id="KW-0472">Membrane</keyword>
<keyword evidence="1" id="KW-0175">Coiled coil</keyword>
<dbReference type="OrthoDB" id="1935281at2759"/>
<protein>
    <submittedName>
        <fullName evidence="3">Uncharacterized protein</fullName>
    </submittedName>
</protein>
<gene>
    <name evidence="3" type="ORF">IFM89_021755</name>
</gene>
<sequence length="130" mass="14582">MNEAANYIKHQQKKIKELVEERDDLKRFSSSDNSNIKNSSSSCSQNYVTVHTCCSGVEVTVRSGPSDRVLPLSMVLGALAEEGLSANICTSTRVNENTFYAIQSEVYLCFLIKRYFFLVLGFVLFSFSQS</sequence>
<dbReference type="InterPro" id="IPR015660">
    <property type="entry name" value="MASH1/Ascl1a-like"/>
</dbReference>
<dbReference type="Proteomes" id="UP000631114">
    <property type="component" value="Unassembled WGS sequence"/>
</dbReference>
<dbReference type="GO" id="GO:0000977">
    <property type="term" value="F:RNA polymerase II transcription regulatory region sequence-specific DNA binding"/>
    <property type="evidence" value="ECO:0007669"/>
    <property type="project" value="TreeGrafter"/>
</dbReference>
<proteinExistence type="predicted"/>
<keyword evidence="4" id="KW-1185">Reference proteome</keyword>
<evidence type="ECO:0000256" key="2">
    <source>
        <dbReference type="SAM" id="Phobius"/>
    </source>
</evidence>
<dbReference type="PANTHER" id="PTHR13935">
    <property type="entry name" value="ACHAETE-SCUTE TRANSCRIPTION FACTOR-RELATED"/>
    <property type="match status" value="1"/>
</dbReference>
<accession>A0A835LN39</accession>
<dbReference type="GO" id="GO:0090575">
    <property type="term" value="C:RNA polymerase II transcription regulator complex"/>
    <property type="evidence" value="ECO:0007669"/>
    <property type="project" value="TreeGrafter"/>
</dbReference>
<comment type="caution">
    <text evidence="3">The sequence shown here is derived from an EMBL/GenBank/DDBJ whole genome shotgun (WGS) entry which is preliminary data.</text>
</comment>
<feature type="coiled-coil region" evidence="1">
    <location>
        <begin position="1"/>
        <end position="28"/>
    </location>
</feature>
<keyword evidence="2" id="KW-0812">Transmembrane</keyword>
<keyword evidence="2" id="KW-1133">Transmembrane helix</keyword>
<reference evidence="3 4" key="1">
    <citation type="submission" date="2020-10" db="EMBL/GenBank/DDBJ databases">
        <title>The Coptis chinensis genome and diversification of protoberbering-type alkaloids.</title>
        <authorList>
            <person name="Wang B."/>
            <person name="Shu S."/>
            <person name="Song C."/>
            <person name="Liu Y."/>
        </authorList>
    </citation>
    <scope>NUCLEOTIDE SEQUENCE [LARGE SCALE GENOMIC DNA]</scope>
    <source>
        <strain evidence="3">HL-2020</strain>
        <tissue evidence="3">Leaf</tissue>
    </source>
</reference>
<dbReference type="AlphaFoldDB" id="A0A835LN39"/>
<dbReference type="GO" id="GO:0000981">
    <property type="term" value="F:DNA-binding transcription factor activity, RNA polymerase II-specific"/>
    <property type="evidence" value="ECO:0007669"/>
    <property type="project" value="TreeGrafter"/>
</dbReference>
<organism evidence="3 4">
    <name type="scientific">Coptis chinensis</name>
    <dbReference type="NCBI Taxonomy" id="261450"/>
    <lineage>
        <taxon>Eukaryota</taxon>
        <taxon>Viridiplantae</taxon>
        <taxon>Streptophyta</taxon>
        <taxon>Embryophyta</taxon>
        <taxon>Tracheophyta</taxon>
        <taxon>Spermatophyta</taxon>
        <taxon>Magnoliopsida</taxon>
        <taxon>Ranunculales</taxon>
        <taxon>Ranunculaceae</taxon>
        <taxon>Coptidoideae</taxon>
        <taxon>Coptis</taxon>
    </lineage>
</organism>
<name>A0A835LN39_9MAGN</name>
<dbReference type="EMBL" id="JADFTS010000008">
    <property type="protein sequence ID" value="KAF9593351.1"/>
    <property type="molecule type" value="Genomic_DNA"/>
</dbReference>